<evidence type="ECO:0000256" key="2">
    <source>
        <dbReference type="ARBA" id="ARBA00022475"/>
    </source>
</evidence>
<dbReference type="PANTHER" id="PTHR43294">
    <property type="entry name" value="SODIUM/POTASSIUM-TRANSPORTING ATPASE SUBUNIT ALPHA"/>
    <property type="match status" value="1"/>
</dbReference>
<dbReference type="SUPFAM" id="SSF56784">
    <property type="entry name" value="HAD-like"/>
    <property type="match status" value="1"/>
</dbReference>
<accession>A0A829GEB5</accession>
<dbReference type="Gene3D" id="1.20.1110.10">
    <property type="entry name" value="Calcium-transporting ATPase, transmembrane domain"/>
    <property type="match status" value="1"/>
</dbReference>
<reference evidence="3 4" key="1">
    <citation type="journal article" date="2013" name="PLoS ONE">
        <title>Lactobacillus paracasei comparative genomics: towards species pan-genome definition and exploitation of diversity.</title>
        <authorList>
            <person name="Smokvina T."/>
            <person name="Wels M."/>
            <person name="Polka J."/>
            <person name="Chervaux C."/>
            <person name="Brisse S."/>
            <person name="Boekhorst J."/>
            <person name="van Hylckama Vlieg J.E."/>
            <person name="Siezen R.J."/>
        </authorList>
    </citation>
    <scope>NUCLEOTIDE SEQUENCE [LARGE SCALE GENOMIC DNA]</scope>
    <source>
        <strain evidence="3 4">Lpp123</strain>
    </source>
</reference>
<dbReference type="GO" id="GO:0005886">
    <property type="term" value="C:plasma membrane"/>
    <property type="evidence" value="ECO:0007669"/>
    <property type="project" value="UniProtKB-SubCell"/>
</dbReference>
<dbReference type="PANTHER" id="PTHR43294:SF21">
    <property type="entry name" value="CATION TRANSPORTING ATPASE"/>
    <property type="match status" value="1"/>
</dbReference>
<dbReference type="AlphaFoldDB" id="A0A829GEB5"/>
<keyword evidence="2" id="KW-0472">Membrane</keyword>
<evidence type="ECO:0000256" key="1">
    <source>
        <dbReference type="ARBA" id="ARBA00004651"/>
    </source>
</evidence>
<keyword evidence="2" id="KW-1003">Cell membrane</keyword>
<sequence>MPSLEKADIGVALGVTGTDVAKDAADMILTDDNFASIVAAIEEGRTVYSNIQKFLILHLEF</sequence>
<comment type="subcellular location">
    <subcellularLocation>
        <location evidence="1">Cell membrane</location>
        <topology evidence="1">Multi-pass membrane protein</topology>
    </subcellularLocation>
</comment>
<dbReference type="Proteomes" id="UP000014316">
    <property type="component" value="Unassembled WGS sequence"/>
</dbReference>
<evidence type="ECO:0000313" key="3">
    <source>
        <dbReference type="EMBL" id="EPC53730.1"/>
    </source>
</evidence>
<gene>
    <name evidence="3" type="ORF">Lpp123_07785</name>
</gene>
<organism evidence="3 4">
    <name type="scientific">Lacticaseibacillus paracasei subsp. paracasei Lpp123</name>
    <dbReference type="NCBI Taxonomy" id="1256201"/>
    <lineage>
        <taxon>Bacteria</taxon>
        <taxon>Bacillati</taxon>
        <taxon>Bacillota</taxon>
        <taxon>Bacilli</taxon>
        <taxon>Lactobacillales</taxon>
        <taxon>Lactobacillaceae</taxon>
        <taxon>Lacticaseibacillus</taxon>
    </lineage>
</organism>
<dbReference type="Gene3D" id="3.40.50.1000">
    <property type="entry name" value="HAD superfamily/HAD-like"/>
    <property type="match status" value="1"/>
</dbReference>
<dbReference type="EMBL" id="ANJW01000460">
    <property type="protein sequence ID" value="EPC53730.1"/>
    <property type="molecule type" value="Genomic_DNA"/>
</dbReference>
<dbReference type="InterPro" id="IPR023214">
    <property type="entry name" value="HAD_sf"/>
</dbReference>
<proteinExistence type="predicted"/>
<protein>
    <submittedName>
        <fullName evidence="3">HAD ATPase, P-type, IC family protein</fullName>
    </submittedName>
</protein>
<dbReference type="InterPro" id="IPR036412">
    <property type="entry name" value="HAD-like_sf"/>
</dbReference>
<dbReference type="InterPro" id="IPR050510">
    <property type="entry name" value="Cation_transp_ATPase_P-type"/>
</dbReference>
<name>A0A829GEB5_LACPA</name>
<evidence type="ECO:0000313" key="4">
    <source>
        <dbReference type="Proteomes" id="UP000014316"/>
    </source>
</evidence>
<comment type="caution">
    <text evidence="3">The sequence shown here is derived from an EMBL/GenBank/DDBJ whole genome shotgun (WGS) entry which is preliminary data.</text>
</comment>